<dbReference type="AlphaFoldDB" id="A0A9P5JXN3"/>
<proteinExistence type="predicted"/>
<protein>
    <submittedName>
        <fullName evidence="1">Uncharacterized protein</fullName>
    </submittedName>
</protein>
<keyword evidence="2" id="KW-1185">Reference proteome</keyword>
<name>A0A9P5JXN3_9AGAM</name>
<sequence>MRGLEEALFNLHTGKVTNSNYRVGSPAADFPPLRALVLIKWPMSSGLPSTLTSKGSPSTGTKMGSVVGARMGGVLLDILIAISPRYERELASRLTILDVMTLRR</sequence>
<comment type="caution">
    <text evidence="1">The sequence shown here is derived from an EMBL/GenBank/DDBJ whole genome shotgun (WGS) entry which is preliminary data.</text>
</comment>
<evidence type="ECO:0000313" key="2">
    <source>
        <dbReference type="Proteomes" id="UP000759537"/>
    </source>
</evidence>
<gene>
    <name evidence="1" type="ORF">DFH94DRAFT_857091</name>
</gene>
<dbReference type="EMBL" id="WHVB01000034">
    <property type="protein sequence ID" value="KAF8467917.1"/>
    <property type="molecule type" value="Genomic_DNA"/>
</dbReference>
<reference evidence="1" key="2">
    <citation type="journal article" date="2020" name="Nat. Commun.">
        <title>Large-scale genome sequencing of mycorrhizal fungi provides insights into the early evolution of symbiotic traits.</title>
        <authorList>
            <person name="Miyauchi S."/>
            <person name="Kiss E."/>
            <person name="Kuo A."/>
            <person name="Drula E."/>
            <person name="Kohler A."/>
            <person name="Sanchez-Garcia M."/>
            <person name="Morin E."/>
            <person name="Andreopoulos B."/>
            <person name="Barry K.W."/>
            <person name="Bonito G."/>
            <person name="Buee M."/>
            <person name="Carver A."/>
            <person name="Chen C."/>
            <person name="Cichocki N."/>
            <person name="Clum A."/>
            <person name="Culley D."/>
            <person name="Crous P.W."/>
            <person name="Fauchery L."/>
            <person name="Girlanda M."/>
            <person name="Hayes R.D."/>
            <person name="Keri Z."/>
            <person name="LaButti K."/>
            <person name="Lipzen A."/>
            <person name="Lombard V."/>
            <person name="Magnuson J."/>
            <person name="Maillard F."/>
            <person name="Murat C."/>
            <person name="Nolan M."/>
            <person name="Ohm R.A."/>
            <person name="Pangilinan J."/>
            <person name="Pereira M.F."/>
            <person name="Perotto S."/>
            <person name="Peter M."/>
            <person name="Pfister S."/>
            <person name="Riley R."/>
            <person name="Sitrit Y."/>
            <person name="Stielow J.B."/>
            <person name="Szollosi G."/>
            <person name="Zifcakova L."/>
            <person name="Stursova M."/>
            <person name="Spatafora J.W."/>
            <person name="Tedersoo L."/>
            <person name="Vaario L.M."/>
            <person name="Yamada A."/>
            <person name="Yan M."/>
            <person name="Wang P."/>
            <person name="Xu J."/>
            <person name="Bruns T."/>
            <person name="Baldrian P."/>
            <person name="Vilgalys R."/>
            <person name="Dunand C."/>
            <person name="Henrissat B."/>
            <person name="Grigoriev I.V."/>
            <person name="Hibbett D."/>
            <person name="Nagy L.G."/>
            <person name="Martin F.M."/>
        </authorList>
    </citation>
    <scope>NUCLEOTIDE SEQUENCE</scope>
    <source>
        <strain evidence="1">Prilba</strain>
    </source>
</reference>
<dbReference type="Proteomes" id="UP000759537">
    <property type="component" value="Unassembled WGS sequence"/>
</dbReference>
<accession>A0A9P5JXN3</accession>
<organism evidence="1 2">
    <name type="scientific">Russula ochroleuca</name>
    <dbReference type="NCBI Taxonomy" id="152965"/>
    <lineage>
        <taxon>Eukaryota</taxon>
        <taxon>Fungi</taxon>
        <taxon>Dikarya</taxon>
        <taxon>Basidiomycota</taxon>
        <taxon>Agaricomycotina</taxon>
        <taxon>Agaricomycetes</taxon>
        <taxon>Russulales</taxon>
        <taxon>Russulaceae</taxon>
        <taxon>Russula</taxon>
    </lineage>
</organism>
<reference evidence="1" key="1">
    <citation type="submission" date="2019-10" db="EMBL/GenBank/DDBJ databases">
        <authorList>
            <consortium name="DOE Joint Genome Institute"/>
            <person name="Kuo A."/>
            <person name="Miyauchi S."/>
            <person name="Kiss E."/>
            <person name="Drula E."/>
            <person name="Kohler A."/>
            <person name="Sanchez-Garcia M."/>
            <person name="Andreopoulos B."/>
            <person name="Barry K.W."/>
            <person name="Bonito G."/>
            <person name="Buee M."/>
            <person name="Carver A."/>
            <person name="Chen C."/>
            <person name="Cichocki N."/>
            <person name="Clum A."/>
            <person name="Culley D."/>
            <person name="Crous P.W."/>
            <person name="Fauchery L."/>
            <person name="Girlanda M."/>
            <person name="Hayes R."/>
            <person name="Keri Z."/>
            <person name="LaButti K."/>
            <person name="Lipzen A."/>
            <person name="Lombard V."/>
            <person name="Magnuson J."/>
            <person name="Maillard F."/>
            <person name="Morin E."/>
            <person name="Murat C."/>
            <person name="Nolan M."/>
            <person name="Ohm R."/>
            <person name="Pangilinan J."/>
            <person name="Pereira M."/>
            <person name="Perotto S."/>
            <person name="Peter M."/>
            <person name="Riley R."/>
            <person name="Sitrit Y."/>
            <person name="Stielow B."/>
            <person name="Szollosi G."/>
            <person name="Zifcakova L."/>
            <person name="Stursova M."/>
            <person name="Spatafora J.W."/>
            <person name="Tedersoo L."/>
            <person name="Vaario L.-M."/>
            <person name="Yamada A."/>
            <person name="Yan M."/>
            <person name="Wang P."/>
            <person name="Xu J."/>
            <person name="Bruns T."/>
            <person name="Baldrian P."/>
            <person name="Vilgalys R."/>
            <person name="Henrissat B."/>
            <person name="Grigoriev I.V."/>
            <person name="Hibbett D."/>
            <person name="Nagy L.G."/>
            <person name="Martin F.M."/>
        </authorList>
    </citation>
    <scope>NUCLEOTIDE SEQUENCE</scope>
    <source>
        <strain evidence="1">Prilba</strain>
    </source>
</reference>
<evidence type="ECO:0000313" key="1">
    <source>
        <dbReference type="EMBL" id="KAF8467917.1"/>
    </source>
</evidence>